<dbReference type="InterPro" id="IPR001497">
    <property type="entry name" value="MethylDNA_cys_MeTrfase_AS"/>
</dbReference>
<comment type="catalytic activity">
    <reaction evidence="1 9">
        <text>a 4-O-methyl-thymidine in DNA + L-cysteinyl-[protein] = a thymidine in DNA + S-methyl-L-cysteinyl-[protein]</text>
        <dbReference type="Rhea" id="RHEA:53428"/>
        <dbReference type="Rhea" id="RHEA-COMP:10131"/>
        <dbReference type="Rhea" id="RHEA-COMP:10132"/>
        <dbReference type="Rhea" id="RHEA-COMP:13555"/>
        <dbReference type="Rhea" id="RHEA-COMP:13556"/>
        <dbReference type="ChEBI" id="CHEBI:29950"/>
        <dbReference type="ChEBI" id="CHEBI:82612"/>
        <dbReference type="ChEBI" id="CHEBI:137386"/>
        <dbReference type="ChEBI" id="CHEBI:137387"/>
        <dbReference type="EC" id="2.1.1.63"/>
    </reaction>
</comment>
<keyword evidence="3 9" id="KW-0963">Cytoplasm</keyword>
<dbReference type="GO" id="GO:0006307">
    <property type="term" value="P:DNA alkylation repair"/>
    <property type="evidence" value="ECO:0007669"/>
    <property type="project" value="UniProtKB-UniRule"/>
</dbReference>
<evidence type="ECO:0000256" key="4">
    <source>
        <dbReference type="ARBA" id="ARBA00022603"/>
    </source>
</evidence>
<sequence length="171" mass="18853">MNLSTTALHSTRWHSPVGELLLVCHEQALCGCWFGDQQGIPDWAASAQEQPDHPQLIRARDQLQAYFDGQRREFELPLDSSQGTEFQQAVWQALSRIPYGHTVPYGQLAQALGRPRAVRALGAAVGRNPLAIFLPCHRVIGADGSLTGYTGGLARKTFLLQHEQAQALLFP</sequence>
<dbReference type="EMBL" id="PVLQ01000010">
    <property type="protein sequence ID" value="PRD66720.1"/>
    <property type="molecule type" value="Genomic_DNA"/>
</dbReference>
<evidence type="ECO:0000256" key="5">
    <source>
        <dbReference type="ARBA" id="ARBA00022679"/>
    </source>
</evidence>
<feature type="active site" description="Nucleophile; methyl group acceptor" evidence="9">
    <location>
        <position position="136"/>
    </location>
</feature>
<evidence type="ECO:0000259" key="11">
    <source>
        <dbReference type="Pfam" id="PF02870"/>
    </source>
</evidence>
<keyword evidence="13" id="KW-1185">Reference proteome</keyword>
<dbReference type="PANTHER" id="PTHR10815">
    <property type="entry name" value="METHYLATED-DNA--PROTEIN-CYSTEINE METHYLTRANSFERASE"/>
    <property type="match status" value="1"/>
</dbReference>
<dbReference type="OrthoDB" id="9802228at2"/>
<protein>
    <recommendedName>
        <fullName evidence="9">Methylated-DNA--protein-cysteine methyltransferase</fullName>
        <ecNumber evidence="9">2.1.1.63</ecNumber>
    </recommendedName>
    <alternativeName>
        <fullName evidence="9">6-O-methylguanine-DNA methyltransferase</fullName>
        <shortName evidence="9">MGMT</shortName>
    </alternativeName>
    <alternativeName>
        <fullName evidence="9">O-6-methylguanine-DNA-alkyltransferase</fullName>
    </alternativeName>
</protein>
<dbReference type="InterPro" id="IPR014048">
    <property type="entry name" value="MethylDNA_cys_MeTrfase_DNA-bd"/>
</dbReference>
<comment type="catalytic activity">
    <reaction evidence="8 9">
        <text>a 6-O-methyl-2'-deoxyguanosine in DNA + L-cysteinyl-[protein] = S-methyl-L-cysteinyl-[protein] + a 2'-deoxyguanosine in DNA</text>
        <dbReference type="Rhea" id="RHEA:24000"/>
        <dbReference type="Rhea" id="RHEA-COMP:10131"/>
        <dbReference type="Rhea" id="RHEA-COMP:10132"/>
        <dbReference type="Rhea" id="RHEA-COMP:11367"/>
        <dbReference type="Rhea" id="RHEA-COMP:11368"/>
        <dbReference type="ChEBI" id="CHEBI:29950"/>
        <dbReference type="ChEBI" id="CHEBI:82612"/>
        <dbReference type="ChEBI" id="CHEBI:85445"/>
        <dbReference type="ChEBI" id="CHEBI:85448"/>
        <dbReference type="EC" id="2.1.1.63"/>
    </reaction>
</comment>
<evidence type="ECO:0000256" key="2">
    <source>
        <dbReference type="ARBA" id="ARBA00008711"/>
    </source>
</evidence>
<proteinExistence type="inferred from homology"/>
<evidence type="ECO:0000313" key="12">
    <source>
        <dbReference type="EMBL" id="PRD66720.1"/>
    </source>
</evidence>
<keyword evidence="5 9" id="KW-0808">Transferase</keyword>
<evidence type="ECO:0000256" key="1">
    <source>
        <dbReference type="ARBA" id="ARBA00001286"/>
    </source>
</evidence>
<dbReference type="GO" id="GO:0032259">
    <property type="term" value="P:methylation"/>
    <property type="evidence" value="ECO:0007669"/>
    <property type="project" value="UniProtKB-KW"/>
</dbReference>
<comment type="similarity">
    <text evidence="2 9">Belongs to the MGMT family.</text>
</comment>
<accession>A0A2S9K8E8</accession>
<dbReference type="PANTHER" id="PTHR10815:SF5">
    <property type="entry name" value="METHYLATED-DNA--PROTEIN-CYSTEINE METHYLTRANSFERASE"/>
    <property type="match status" value="1"/>
</dbReference>
<dbReference type="InterPro" id="IPR023546">
    <property type="entry name" value="MGMT"/>
</dbReference>
<dbReference type="SUPFAM" id="SSF53155">
    <property type="entry name" value="Methylated DNA-protein cysteine methyltransferase domain"/>
    <property type="match status" value="1"/>
</dbReference>
<dbReference type="InterPro" id="IPR008332">
    <property type="entry name" value="MethylG_MeTrfase_N"/>
</dbReference>
<comment type="caution">
    <text evidence="12">The sequence shown here is derived from an EMBL/GenBank/DDBJ whole genome shotgun (WGS) entry which is preliminary data.</text>
</comment>
<dbReference type="HAMAP" id="MF_00772">
    <property type="entry name" value="OGT"/>
    <property type="match status" value="1"/>
</dbReference>
<dbReference type="AlphaFoldDB" id="A0A2S9K8E8"/>
<keyword evidence="6 9" id="KW-0227">DNA damage</keyword>
<dbReference type="Pfam" id="PF01035">
    <property type="entry name" value="DNA_binding_1"/>
    <property type="match status" value="1"/>
</dbReference>
<dbReference type="FunFam" id="1.10.10.10:FF:000214">
    <property type="entry name" value="Methylated-DNA--protein-cysteine methyltransferase"/>
    <property type="match status" value="1"/>
</dbReference>
<dbReference type="EC" id="2.1.1.63" evidence="9"/>
<name>A0A2S9K8E8_9BURK</name>
<comment type="miscellaneous">
    <text evidence="9">This enzyme catalyzes only one turnover and therefore is not strictly catalytic. According to one definition, an enzyme is a biocatalyst that acts repeatedly and over many reaction cycles.</text>
</comment>
<dbReference type="PROSITE" id="PS00374">
    <property type="entry name" value="MGMT"/>
    <property type="match status" value="1"/>
</dbReference>
<dbReference type="Pfam" id="PF02870">
    <property type="entry name" value="Methyltransf_1N"/>
    <property type="match status" value="1"/>
</dbReference>
<organism evidence="12 13">
    <name type="scientific">Malikia granosa</name>
    <dbReference type="NCBI Taxonomy" id="263067"/>
    <lineage>
        <taxon>Bacteria</taxon>
        <taxon>Pseudomonadati</taxon>
        <taxon>Pseudomonadota</taxon>
        <taxon>Betaproteobacteria</taxon>
        <taxon>Burkholderiales</taxon>
        <taxon>Comamonadaceae</taxon>
        <taxon>Malikia</taxon>
    </lineage>
</organism>
<dbReference type="Gene3D" id="1.10.10.10">
    <property type="entry name" value="Winged helix-like DNA-binding domain superfamily/Winged helix DNA-binding domain"/>
    <property type="match status" value="1"/>
</dbReference>
<dbReference type="NCBIfam" id="TIGR00589">
    <property type="entry name" value="ogt"/>
    <property type="match status" value="1"/>
</dbReference>
<evidence type="ECO:0000256" key="8">
    <source>
        <dbReference type="ARBA" id="ARBA00049348"/>
    </source>
</evidence>
<dbReference type="Gene3D" id="3.30.160.70">
    <property type="entry name" value="Methylated DNA-protein cysteine methyltransferase domain"/>
    <property type="match status" value="1"/>
</dbReference>
<dbReference type="InterPro" id="IPR036631">
    <property type="entry name" value="MGMT_N_sf"/>
</dbReference>
<dbReference type="CDD" id="cd06445">
    <property type="entry name" value="ATase"/>
    <property type="match status" value="1"/>
</dbReference>
<feature type="domain" description="Methylated-DNA-[protein]-cysteine S-methyltransferase DNA binding" evidence="10">
    <location>
        <begin position="85"/>
        <end position="164"/>
    </location>
</feature>
<evidence type="ECO:0000256" key="9">
    <source>
        <dbReference type="HAMAP-Rule" id="MF_00772"/>
    </source>
</evidence>
<reference evidence="12 13" key="1">
    <citation type="submission" date="2018-03" db="EMBL/GenBank/DDBJ databases">
        <title>Comparative genomics illustrates the genes involved in a hyperalkaliphilic mechanisms of Serpentinomonas isolated from highly-alkaline calcium-rich serpentinized springs.</title>
        <authorList>
            <person name="Suzuki S."/>
            <person name="Ishii S."/>
            <person name="Walworth N."/>
            <person name="Bird L."/>
            <person name="Kuenen J.G."/>
            <person name="Nealson K.H."/>
        </authorList>
    </citation>
    <scope>NUCLEOTIDE SEQUENCE [LARGE SCALE GENOMIC DNA]</scope>
    <source>
        <strain evidence="12 13">P1</strain>
    </source>
</reference>
<comment type="subcellular location">
    <subcellularLocation>
        <location evidence="9">Cytoplasm</location>
    </subcellularLocation>
</comment>
<dbReference type="GO" id="GO:0003908">
    <property type="term" value="F:methylated-DNA-[protein]-cysteine S-methyltransferase activity"/>
    <property type="evidence" value="ECO:0007669"/>
    <property type="project" value="UniProtKB-UniRule"/>
</dbReference>
<gene>
    <name evidence="12" type="ORF">C6P64_02515</name>
</gene>
<keyword evidence="4 9" id="KW-0489">Methyltransferase</keyword>
<evidence type="ECO:0000256" key="6">
    <source>
        <dbReference type="ARBA" id="ARBA00022763"/>
    </source>
</evidence>
<keyword evidence="7 9" id="KW-0234">DNA repair</keyword>
<evidence type="ECO:0000313" key="13">
    <source>
        <dbReference type="Proteomes" id="UP000238589"/>
    </source>
</evidence>
<feature type="domain" description="Methylguanine DNA methyltransferase ribonuclease-like" evidence="11">
    <location>
        <begin position="14"/>
        <end position="79"/>
    </location>
</feature>
<evidence type="ECO:0000256" key="3">
    <source>
        <dbReference type="ARBA" id="ARBA00022490"/>
    </source>
</evidence>
<dbReference type="GO" id="GO:0005737">
    <property type="term" value="C:cytoplasm"/>
    <property type="evidence" value="ECO:0007669"/>
    <property type="project" value="UniProtKB-SubCell"/>
</dbReference>
<evidence type="ECO:0000256" key="7">
    <source>
        <dbReference type="ARBA" id="ARBA00023204"/>
    </source>
</evidence>
<dbReference type="SUPFAM" id="SSF46767">
    <property type="entry name" value="Methylated DNA-protein cysteine methyltransferase, C-terminal domain"/>
    <property type="match status" value="1"/>
</dbReference>
<dbReference type="InterPro" id="IPR036217">
    <property type="entry name" value="MethylDNA_cys_MeTrfase_DNAb"/>
</dbReference>
<evidence type="ECO:0000259" key="10">
    <source>
        <dbReference type="Pfam" id="PF01035"/>
    </source>
</evidence>
<dbReference type="Proteomes" id="UP000238589">
    <property type="component" value="Unassembled WGS sequence"/>
</dbReference>
<comment type="function">
    <text evidence="9">Involved in the cellular defense against the biological effects of O6-methylguanine (O6-MeG) and O4-methylthymine (O4-MeT) in DNA. Repairs the methylated nucleobase in DNA by stoichiometrically transferring the methyl group to a cysteine residue in the enzyme. This is a suicide reaction: the enzyme is irreversibly inactivated.</text>
</comment>
<dbReference type="InterPro" id="IPR036388">
    <property type="entry name" value="WH-like_DNA-bd_sf"/>
</dbReference>